<dbReference type="Proteomes" id="UP001230268">
    <property type="component" value="Unassembled WGS sequence"/>
</dbReference>
<keyword evidence="1" id="KW-0175">Coiled coil</keyword>
<dbReference type="AlphaFoldDB" id="A0AAD8LNX3"/>
<protein>
    <submittedName>
        <fullName evidence="2">Uncharacterized protein</fullName>
    </submittedName>
</protein>
<evidence type="ECO:0000313" key="3">
    <source>
        <dbReference type="Proteomes" id="UP001230268"/>
    </source>
</evidence>
<accession>A0AAD8LNX3</accession>
<proteinExistence type="predicted"/>
<organism evidence="2 3">
    <name type="scientific">Babesia gibsoni</name>
    <dbReference type="NCBI Taxonomy" id="33632"/>
    <lineage>
        <taxon>Eukaryota</taxon>
        <taxon>Sar</taxon>
        <taxon>Alveolata</taxon>
        <taxon>Apicomplexa</taxon>
        <taxon>Aconoidasida</taxon>
        <taxon>Piroplasmida</taxon>
        <taxon>Babesiidae</taxon>
        <taxon>Babesia</taxon>
    </lineage>
</organism>
<dbReference type="EMBL" id="JAVEPI010000003">
    <property type="protein sequence ID" value="KAK1442536.1"/>
    <property type="molecule type" value="Genomic_DNA"/>
</dbReference>
<reference evidence="2" key="1">
    <citation type="submission" date="2023-08" db="EMBL/GenBank/DDBJ databases">
        <title>Draft sequence of the Babesia gibsoni genome.</title>
        <authorList>
            <person name="Yamagishi J.Y."/>
            <person name="Xuan X.X."/>
        </authorList>
    </citation>
    <scope>NUCLEOTIDE SEQUENCE</scope>
    <source>
        <strain evidence="2">Azabu</strain>
    </source>
</reference>
<sequence length="652" mass="73418">MSNKRPEVHFTSKLHSLLTSSDKPLVLEEAINALEECIDNYATLTNPTCINAVQQLGTIIEGSTTSAELQTVEKFMGKALPFLLDNIPPLECRSKQEYYTCLEQCICRRIVSSVLFTLLNNMARGSRKSAETAILNKYGNIVRRGSDKLLTNLDFEEKISIVELLWRGIRRVGNAKAIKAISSSASLPLKGIRQLSADNFERDAISWLRSMGCLNESQGYYKVKGKLEVNLTETHNIVEHDVSEIILSPSMLRIHIYRSEDASCLKMEMPYSHMATISMNIDCLDVVFRFTEAGFNIAGLWSAPLQDEVSTVIGTEEALKIKICFVDPVHPELLTSVIAIGNIVNSDNVEKEEYMMQELSLPDEEPISVLDSDEKGECDMDHEKLTVIPASLMFSNRRKAEAFLPGNDSVTTSDYKVMGKIGKGMELDTSPSSIGYDPASVSLSTEVSNSISSCEKPFTENLMAASHGAMQLREHSAEPLMVENHMNVKYMLQTSLNYYREIKAKEMYTIFKRIYKEEMEHSIAEISKLSAAQNARRKELHGSYKREVDTIVREIEHNHQSLADQIKRLLSEFETLKNNTVMREMKRSGMNASSEGTNPLMSKCNELVQSTEAAMKDIDSVVQRIRKQYVRKKQDCSRALEGLYRSKTANNE</sequence>
<comment type="caution">
    <text evidence="2">The sequence shown here is derived from an EMBL/GenBank/DDBJ whole genome shotgun (WGS) entry which is preliminary data.</text>
</comment>
<gene>
    <name evidence="2" type="ORF">BgAZ_300540</name>
</gene>
<keyword evidence="3" id="KW-1185">Reference proteome</keyword>
<evidence type="ECO:0000313" key="2">
    <source>
        <dbReference type="EMBL" id="KAK1442536.1"/>
    </source>
</evidence>
<feature type="coiled-coil region" evidence="1">
    <location>
        <begin position="552"/>
        <end position="579"/>
    </location>
</feature>
<evidence type="ECO:0000256" key="1">
    <source>
        <dbReference type="SAM" id="Coils"/>
    </source>
</evidence>
<name>A0AAD8LNX3_BABGI</name>